<keyword evidence="2" id="KW-1185">Reference proteome</keyword>
<dbReference type="Proteomes" id="UP000054928">
    <property type="component" value="Unassembled WGS sequence"/>
</dbReference>
<organism evidence="1 2">
    <name type="scientific">Plasmopara halstedii</name>
    <name type="common">Downy mildew of sunflower</name>
    <dbReference type="NCBI Taxonomy" id="4781"/>
    <lineage>
        <taxon>Eukaryota</taxon>
        <taxon>Sar</taxon>
        <taxon>Stramenopiles</taxon>
        <taxon>Oomycota</taxon>
        <taxon>Peronosporomycetes</taxon>
        <taxon>Peronosporales</taxon>
        <taxon>Peronosporaceae</taxon>
        <taxon>Plasmopara</taxon>
    </lineage>
</organism>
<name>A0A0P1B1Y7_PLAHL</name>
<dbReference type="AlphaFoldDB" id="A0A0P1B1Y7"/>
<dbReference type="GeneID" id="36410135"/>
<sequence>MGEDCTFSPSAKGYHPFSFLHHALGYEGKGAEKKSISVTFDSSDLASTFTFFTISAPHHMQS</sequence>
<reference evidence="2" key="1">
    <citation type="submission" date="2014-09" db="EMBL/GenBank/DDBJ databases">
        <authorList>
            <person name="Sharma Rahul"/>
            <person name="Thines Marco"/>
        </authorList>
    </citation>
    <scope>NUCLEOTIDE SEQUENCE [LARGE SCALE GENOMIC DNA]</scope>
</reference>
<evidence type="ECO:0000313" key="2">
    <source>
        <dbReference type="Proteomes" id="UP000054928"/>
    </source>
</evidence>
<dbReference type="EMBL" id="CCYD01002887">
    <property type="protein sequence ID" value="CEG48021.1"/>
    <property type="molecule type" value="Genomic_DNA"/>
</dbReference>
<protein>
    <submittedName>
        <fullName evidence="1">Uncharacterized protein</fullName>
    </submittedName>
</protein>
<proteinExistence type="predicted"/>
<accession>A0A0P1B1Y7</accession>
<dbReference type="RefSeq" id="XP_024584390.1">
    <property type="nucleotide sequence ID" value="XM_024719053.2"/>
</dbReference>
<evidence type="ECO:0000313" key="1">
    <source>
        <dbReference type="EMBL" id="CEG48021.1"/>
    </source>
</evidence>